<evidence type="ECO:0000256" key="1">
    <source>
        <dbReference type="ARBA" id="ARBA00004324"/>
    </source>
</evidence>
<keyword evidence="4" id="KW-0508">mRNA splicing</keyword>
<evidence type="ECO:0000256" key="5">
    <source>
        <dbReference type="ARBA" id="ARBA00023242"/>
    </source>
</evidence>
<dbReference type="PANTHER" id="PTHR18034">
    <property type="entry name" value="CELL CYCLE CONTROL PROTEIN CWF22-RELATED"/>
    <property type="match status" value="1"/>
</dbReference>
<feature type="compositionally biased region" description="Low complexity" evidence="6">
    <location>
        <begin position="929"/>
        <end position="941"/>
    </location>
</feature>
<feature type="compositionally biased region" description="Basic and acidic residues" evidence="6">
    <location>
        <begin position="263"/>
        <end position="274"/>
    </location>
</feature>
<feature type="compositionally biased region" description="Basic and acidic residues" evidence="6">
    <location>
        <begin position="67"/>
        <end position="77"/>
    </location>
</feature>
<dbReference type="GO" id="GO:0000398">
    <property type="term" value="P:mRNA splicing, via spliceosome"/>
    <property type="evidence" value="ECO:0007669"/>
    <property type="project" value="TreeGrafter"/>
</dbReference>
<dbReference type="InterPro" id="IPR050781">
    <property type="entry name" value="CWC22_splicing_factor"/>
</dbReference>
<dbReference type="PANTHER" id="PTHR18034:SF3">
    <property type="entry name" value="PRE-MRNA-SPLICING FACTOR CWC22 HOMOLOG"/>
    <property type="match status" value="1"/>
</dbReference>
<dbReference type="AlphaFoldDB" id="A0A482WWY5"/>
<feature type="region of interest" description="Disordered" evidence="6">
    <location>
        <begin position="651"/>
        <end position="694"/>
    </location>
</feature>
<dbReference type="SMART" id="SM00544">
    <property type="entry name" value="MA3"/>
    <property type="match status" value="1"/>
</dbReference>
<dbReference type="FunFam" id="1.25.40.180:FF:000004">
    <property type="entry name" value="pre-mRNA-splicing factor CWC22 homolog"/>
    <property type="match status" value="1"/>
</dbReference>
<evidence type="ECO:0000256" key="3">
    <source>
        <dbReference type="ARBA" id="ARBA00022664"/>
    </source>
</evidence>
<dbReference type="Pfam" id="PF02847">
    <property type="entry name" value="MA3"/>
    <property type="match status" value="1"/>
</dbReference>
<dbReference type="InterPro" id="IPR003891">
    <property type="entry name" value="Initiation_fac_eIF4g_MI"/>
</dbReference>
<feature type="compositionally biased region" description="Basic residues" evidence="6">
    <location>
        <begin position="1028"/>
        <end position="1037"/>
    </location>
</feature>
<dbReference type="EMBL" id="QKKF02022824">
    <property type="protein sequence ID" value="RZF38015.1"/>
    <property type="molecule type" value="Genomic_DNA"/>
</dbReference>
<feature type="domain" description="MI" evidence="7">
    <location>
        <begin position="703"/>
        <end position="819"/>
    </location>
</feature>
<evidence type="ECO:0000256" key="2">
    <source>
        <dbReference type="ARBA" id="ARBA00006856"/>
    </source>
</evidence>
<dbReference type="InParanoid" id="A0A482WWY5"/>
<feature type="compositionally biased region" description="Basic and acidic residues" evidence="6">
    <location>
        <begin position="299"/>
        <end position="312"/>
    </location>
</feature>
<comment type="similarity">
    <text evidence="2">Belongs to the CWC22 family.</text>
</comment>
<accession>A0A482WWY5</accession>
<comment type="subcellular location">
    <subcellularLocation>
        <location evidence="1">Nucleus speckle</location>
    </subcellularLocation>
</comment>
<dbReference type="STRING" id="195883.A0A482WWY5"/>
<dbReference type="GO" id="GO:0016607">
    <property type="term" value="C:nuclear speck"/>
    <property type="evidence" value="ECO:0007669"/>
    <property type="project" value="UniProtKB-SubCell"/>
</dbReference>
<feature type="compositionally biased region" description="Basic residues" evidence="6">
    <location>
        <begin position="89"/>
        <end position="101"/>
    </location>
</feature>
<evidence type="ECO:0000313" key="9">
    <source>
        <dbReference type="Proteomes" id="UP000291343"/>
    </source>
</evidence>
<keyword evidence="5" id="KW-0539">Nucleus</keyword>
<dbReference type="InterPro" id="IPR003890">
    <property type="entry name" value="MIF4G-like_typ-3"/>
</dbReference>
<comment type="caution">
    <text evidence="8">The sequence shown here is derived from an EMBL/GenBank/DDBJ whole genome shotgun (WGS) entry which is preliminary data.</text>
</comment>
<keyword evidence="3" id="KW-0507">mRNA processing</keyword>
<feature type="compositionally biased region" description="Basic and acidic residues" evidence="6">
    <location>
        <begin position="150"/>
        <end position="183"/>
    </location>
</feature>
<dbReference type="SUPFAM" id="SSF48371">
    <property type="entry name" value="ARM repeat"/>
    <property type="match status" value="1"/>
</dbReference>
<gene>
    <name evidence="8" type="ORF">LSTR_LSTR006414</name>
</gene>
<reference evidence="8 9" key="1">
    <citation type="journal article" date="2017" name="Gigascience">
        <title>Genome sequence of the small brown planthopper, Laodelphax striatellus.</title>
        <authorList>
            <person name="Zhu J."/>
            <person name="Jiang F."/>
            <person name="Wang X."/>
            <person name="Yang P."/>
            <person name="Bao Y."/>
            <person name="Zhao W."/>
            <person name="Wang W."/>
            <person name="Lu H."/>
            <person name="Wang Q."/>
            <person name="Cui N."/>
            <person name="Li J."/>
            <person name="Chen X."/>
            <person name="Luo L."/>
            <person name="Yu J."/>
            <person name="Kang L."/>
            <person name="Cui F."/>
        </authorList>
    </citation>
    <scope>NUCLEOTIDE SEQUENCE [LARGE SCALE GENOMIC DNA]</scope>
    <source>
        <strain evidence="8">Lst14</strain>
    </source>
</reference>
<evidence type="ECO:0000259" key="7">
    <source>
        <dbReference type="PROSITE" id="PS51366"/>
    </source>
</evidence>
<proteinExistence type="inferred from homology"/>
<evidence type="ECO:0000313" key="8">
    <source>
        <dbReference type="EMBL" id="RZF38015.1"/>
    </source>
</evidence>
<feature type="compositionally biased region" description="Basic and acidic residues" evidence="6">
    <location>
        <begin position="127"/>
        <end position="142"/>
    </location>
</feature>
<dbReference type="GO" id="GO:0003723">
    <property type="term" value="F:RNA binding"/>
    <property type="evidence" value="ECO:0007669"/>
    <property type="project" value="InterPro"/>
</dbReference>
<evidence type="ECO:0000256" key="6">
    <source>
        <dbReference type="SAM" id="MobiDB-lite"/>
    </source>
</evidence>
<sequence>MDETRKRKHHRHKKSSRHDSDHERHHRKKKREDRSQERVLSEEEVHKKRPGDDYSDKDSFNGRGRHGNVERFKKEIDDFNFEDASNEKVKHRHGSKRHRKKAYDNSDSRDEYRGRNKYNNGDEEDEERHIKRKGGDEDSFTDKRRRRRKYGDDNERYATRKDEEFDYVPDSKDEYRGRKKYNDGDEEDEERYIKRKGGDKDLSTDKRRRRRKYDDYDNERYATRKGKEPDFKETEREDFNEDNELDGKGRNEDDDDDEASNQRGREKHAYDSERHRRRKGDDYDDREPSKKYHVGPRYYRKDDEIEIRESSKSSKKQQVGPRYYSTGNPEEKKDSKSEDKAEKNEEKEKKDENSAPSAPDVITPAQKKTVDLLTSRTGGAYIPPAKLRMMQASITDKTSAAYQRIAWEALKKSIHGQINKVTTENIGIIVRELLRENIVRGRGLLCRSIIQAQAASPTFTNVYAALVSVINSKFPNIGELLLRRCVIQFRRGYKRNDKPICISAATFVAHLVNQRVAHEILALEILTLLVETPTEDSVEVAIAFLKECGSKLLEVSNKGMRSIFEMLRNILHEGKLSKKVQYMIEVMFQVWKDEFKDHKPVIEELDLVEEMEQFTHLITLDEATDGEDIINVFKYDPDDEANEEKYKALQREILGESDSGSGEEESGSDEDDDEEDDDSDAPGGGETSNKQTIIDNTETNLVALRKTIYLTIHSSLDFEECAHKLLRMQLKPGQEIEMCHMFLDCCAEQRTYEKFFGLLAERFCQINKIYVAPFEQIFKDSYATIHRVETNKLRNVAKLFAHLLHTDAISWQVLETIRLNEEDTTSSSRIFIKILFLELSEFMGMFNLNQRVKDPSLQTALEGLFPHDNPKNTRFAINFFTSIGLGSLTDELREHLKAQPKQSSVPQLIEALSSTSSDSSSSDDDSSSDDSSSSDSSSSSSESEDSGQERKKKKKKPASKVKSREKENGRKSAKSRSSKPVRERNNDSEDSDHRGSKKSVDRKKSVSKDKSRSHSRQSSKDHYSSSKHNPKKTRNKR</sequence>
<dbReference type="InterPro" id="IPR016024">
    <property type="entry name" value="ARM-type_fold"/>
</dbReference>
<organism evidence="8 9">
    <name type="scientific">Laodelphax striatellus</name>
    <name type="common">Small brown planthopper</name>
    <name type="synonym">Delphax striatella</name>
    <dbReference type="NCBI Taxonomy" id="195883"/>
    <lineage>
        <taxon>Eukaryota</taxon>
        <taxon>Metazoa</taxon>
        <taxon>Ecdysozoa</taxon>
        <taxon>Arthropoda</taxon>
        <taxon>Hexapoda</taxon>
        <taxon>Insecta</taxon>
        <taxon>Pterygota</taxon>
        <taxon>Neoptera</taxon>
        <taxon>Paraneoptera</taxon>
        <taxon>Hemiptera</taxon>
        <taxon>Auchenorrhyncha</taxon>
        <taxon>Fulgoroidea</taxon>
        <taxon>Delphacidae</taxon>
        <taxon>Criomorphinae</taxon>
        <taxon>Laodelphax</taxon>
    </lineage>
</organism>
<feature type="compositionally biased region" description="Basic and acidic residues" evidence="6">
    <location>
        <begin position="329"/>
        <end position="353"/>
    </location>
</feature>
<feature type="compositionally biased region" description="Acidic residues" evidence="6">
    <location>
        <begin position="661"/>
        <end position="680"/>
    </location>
</feature>
<dbReference type="SMART" id="SM00543">
    <property type="entry name" value="MIF4G"/>
    <property type="match status" value="1"/>
</dbReference>
<feature type="compositionally biased region" description="Basic and acidic residues" evidence="6">
    <location>
        <begin position="196"/>
        <end position="205"/>
    </location>
</feature>
<dbReference type="PROSITE" id="PS51366">
    <property type="entry name" value="MI"/>
    <property type="match status" value="1"/>
</dbReference>
<name>A0A482WWY5_LAOST</name>
<feature type="compositionally biased region" description="Basic and acidic residues" evidence="6">
    <location>
        <begin position="32"/>
        <end position="60"/>
    </location>
</feature>
<dbReference type="Pfam" id="PF02854">
    <property type="entry name" value="MIF4G"/>
    <property type="match status" value="1"/>
</dbReference>
<dbReference type="Proteomes" id="UP000291343">
    <property type="component" value="Unassembled WGS sequence"/>
</dbReference>
<feature type="compositionally biased region" description="Basic and acidic residues" evidence="6">
    <location>
        <begin position="212"/>
        <end position="237"/>
    </location>
</feature>
<keyword evidence="9" id="KW-1185">Reference proteome</keyword>
<dbReference type="Gene3D" id="1.25.40.180">
    <property type="match status" value="1"/>
</dbReference>
<dbReference type="OrthoDB" id="1924287at2759"/>
<feature type="compositionally biased region" description="Basic residues" evidence="6">
    <location>
        <begin position="950"/>
        <end position="961"/>
    </location>
</feature>
<protein>
    <recommendedName>
        <fullName evidence="7">MI domain-containing protein</fullName>
    </recommendedName>
</protein>
<feature type="compositionally biased region" description="Basic and acidic residues" evidence="6">
    <location>
        <begin position="980"/>
        <end position="1024"/>
    </location>
</feature>
<feature type="region of interest" description="Disordered" evidence="6">
    <location>
        <begin position="1"/>
        <end position="367"/>
    </location>
</feature>
<feature type="region of interest" description="Disordered" evidence="6">
    <location>
        <begin position="897"/>
        <end position="1037"/>
    </location>
</feature>
<dbReference type="GO" id="GO:0071013">
    <property type="term" value="C:catalytic step 2 spliceosome"/>
    <property type="evidence" value="ECO:0007669"/>
    <property type="project" value="TreeGrafter"/>
</dbReference>
<dbReference type="SMR" id="A0A482WWY5"/>
<evidence type="ECO:0000256" key="4">
    <source>
        <dbReference type="ARBA" id="ARBA00023187"/>
    </source>
</evidence>
<feature type="compositionally biased region" description="Basic and acidic residues" evidence="6">
    <location>
        <begin position="102"/>
        <end position="114"/>
    </location>
</feature>
<feature type="compositionally biased region" description="Basic residues" evidence="6">
    <location>
        <begin position="1"/>
        <end position="16"/>
    </location>
</feature>